<name>A0AAD4W220_PRUDU</name>
<protein>
    <submittedName>
        <fullName evidence="2">Uncharacterized protein</fullName>
    </submittedName>
</protein>
<accession>A0AAD4W220</accession>
<gene>
    <name evidence="2" type="ORF">L3X38_024585</name>
</gene>
<feature type="region of interest" description="Disordered" evidence="1">
    <location>
        <begin position="1"/>
        <end position="23"/>
    </location>
</feature>
<evidence type="ECO:0000313" key="3">
    <source>
        <dbReference type="Proteomes" id="UP001054821"/>
    </source>
</evidence>
<dbReference type="AlphaFoldDB" id="A0AAD4W220"/>
<reference evidence="2 3" key="1">
    <citation type="journal article" date="2022" name="G3 (Bethesda)">
        <title>Whole-genome sequence and methylome profiling of the almond [Prunus dulcis (Mill.) D.A. Webb] cultivar 'Nonpareil'.</title>
        <authorList>
            <person name="D'Amico-Willman K.M."/>
            <person name="Ouma W.Z."/>
            <person name="Meulia T."/>
            <person name="Sideli G.M."/>
            <person name="Gradziel T.M."/>
            <person name="Fresnedo-Ramirez J."/>
        </authorList>
    </citation>
    <scope>NUCLEOTIDE SEQUENCE [LARGE SCALE GENOMIC DNA]</scope>
    <source>
        <strain evidence="2">Clone GOH B32 T37-40</strain>
    </source>
</reference>
<organism evidence="2 3">
    <name type="scientific">Prunus dulcis</name>
    <name type="common">Almond</name>
    <name type="synonym">Amygdalus dulcis</name>
    <dbReference type="NCBI Taxonomy" id="3755"/>
    <lineage>
        <taxon>Eukaryota</taxon>
        <taxon>Viridiplantae</taxon>
        <taxon>Streptophyta</taxon>
        <taxon>Embryophyta</taxon>
        <taxon>Tracheophyta</taxon>
        <taxon>Spermatophyta</taxon>
        <taxon>Magnoliopsida</taxon>
        <taxon>eudicotyledons</taxon>
        <taxon>Gunneridae</taxon>
        <taxon>Pentapetalae</taxon>
        <taxon>rosids</taxon>
        <taxon>fabids</taxon>
        <taxon>Rosales</taxon>
        <taxon>Rosaceae</taxon>
        <taxon>Amygdaloideae</taxon>
        <taxon>Amygdaleae</taxon>
        <taxon>Prunus</taxon>
    </lineage>
</organism>
<dbReference type="Proteomes" id="UP001054821">
    <property type="component" value="Chromosome 4"/>
</dbReference>
<evidence type="ECO:0000313" key="2">
    <source>
        <dbReference type="EMBL" id="KAI5334452.1"/>
    </source>
</evidence>
<sequence length="98" mass="10486">MRSSSKSQKSNGSDKASCSGDTIFQSPIVQHQDAKVDPLEPQEDAKVIGAVLELKRAKSYKPVQFPPPDFDSVETTESFPLATGRCLLVTGGFEAGSL</sequence>
<feature type="compositionally biased region" description="Low complexity" evidence="1">
    <location>
        <begin position="1"/>
        <end position="15"/>
    </location>
</feature>
<evidence type="ECO:0000256" key="1">
    <source>
        <dbReference type="SAM" id="MobiDB-lite"/>
    </source>
</evidence>
<keyword evidence="3" id="KW-1185">Reference proteome</keyword>
<dbReference type="EMBL" id="JAJFAZ020000004">
    <property type="protein sequence ID" value="KAI5334452.1"/>
    <property type="molecule type" value="Genomic_DNA"/>
</dbReference>
<proteinExistence type="predicted"/>
<comment type="caution">
    <text evidence="2">The sequence shown here is derived from an EMBL/GenBank/DDBJ whole genome shotgun (WGS) entry which is preliminary data.</text>
</comment>